<keyword evidence="12" id="KW-0969">Cilium</keyword>
<dbReference type="GO" id="GO:0031514">
    <property type="term" value="C:motile cilium"/>
    <property type="evidence" value="ECO:0007669"/>
    <property type="project" value="UniProtKB-SubCell"/>
</dbReference>
<evidence type="ECO:0000256" key="12">
    <source>
        <dbReference type="ARBA" id="ARBA00023069"/>
    </source>
</evidence>
<reference evidence="20 21" key="1">
    <citation type="journal article" date="2020" name="Nature">
        <title>Six reference-quality genomes reveal evolution of bat adaptations.</title>
        <authorList>
            <person name="Jebb D."/>
            <person name="Huang Z."/>
            <person name="Pippel M."/>
            <person name="Hughes G.M."/>
            <person name="Lavrichenko K."/>
            <person name="Devanna P."/>
            <person name="Winkler S."/>
            <person name="Jermiin L.S."/>
            <person name="Skirmuntt E.C."/>
            <person name="Katzourakis A."/>
            <person name="Burkitt-Gray L."/>
            <person name="Ray D.A."/>
            <person name="Sullivan K.A.M."/>
            <person name="Roscito J.G."/>
            <person name="Kirilenko B.M."/>
            <person name="Davalos L.M."/>
            <person name="Corthals A.P."/>
            <person name="Power M.L."/>
            <person name="Jones G."/>
            <person name="Ransome R.D."/>
            <person name="Dechmann D.K.N."/>
            <person name="Locatelli A.G."/>
            <person name="Puechmaille S.J."/>
            <person name="Fedrigo O."/>
            <person name="Jarvis E.D."/>
            <person name="Hiller M."/>
            <person name="Vernes S.C."/>
            <person name="Myers E.W."/>
            <person name="Teeling E.C."/>
        </authorList>
    </citation>
    <scope>NUCLEOTIDE SEQUENCE [LARGE SCALE GENOMIC DNA]</scope>
    <source>
        <strain evidence="20">MMyoMyo1</strain>
        <tissue evidence="20">Flight muscle</tissue>
    </source>
</reference>
<dbReference type="GO" id="GO:0030154">
    <property type="term" value="P:cell differentiation"/>
    <property type="evidence" value="ECO:0007669"/>
    <property type="project" value="UniProtKB-KW"/>
</dbReference>
<dbReference type="GO" id="GO:0005874">
    <property type="term" value="C:microtubule"/>
    <property type="evidence" value="ECO:0007669"/>
    <property type="project" value="UniProtKB-KW"/>
</dbReference>
<evidence type="ECO:0000256" key="7">
    <source>
        <dbReference type="ARBA" id="ARBA00022701"/>
    </source>
</evidence>
<evidence type="ECO:0000256" key="2">
    <source>
        <dbReference type="ARBA" id="ARBA00004230"/>
    </source>
</evidence>
<proteinExistence type="inferred from homology"/>
<keyword evidence="14" id="KW-0966">Cell projection</keyword>
<comment type="subcellular location">
    <subcellularLocation>
        <location evidence="2">Cell projection</location>
        <location evidence="2">Cilium</location>
        <location evidence="2">Flagellum</location>
    </subcellularLocation>
    <subcellularLocation>
        <location evidence="1">Cytoplasm</location>
        <location evidence="1">Cytoskeleton</location>
        <location evidence="1">Microtubule organizing center</location>
        <location evidence="1">Centrosome</location>
        <location evidence="1">Centriole</location>
    </subcellularLocation>
    <subcellularLocation>
        <location evidence="3">Cytoplasm</location>
        <location evidence="3">Cytoskeleton</location>
        <location evidence="3">Spindle pole</location>
    </subcellularLocation>
</comment>
<evidence type="ECO:0000256" key="17">
    <source>
        <dbReference type="ARBA" id="ARBA00041830"/>
    </source>
</evidence>
<gene>
    <name evidence="20" type="ORF">mMyoMyo1_014310</name>
</gene>
<evidence type="ECO:0000256" key="11">
    <source>
        <dbReference type="ARBA" id="ARBA00023054"/>
    </source>
</evidence>
<comment type="caution">
    <text evidence="20">The sequence shown here is derived from an EMBL/GenBank/DDBJ whole genome shotgun (WGS) entry which is preliminary data.</text>
</comment>
<name>A0A7J7UQ96_MYOMY</name>
<evidence type="ECO:0000256" key="16">
    <source>
        <dbReference type="ARBA" id="ARBA00040458"/>
    </source>
</evidence>
<dbReference type="GO" id="GO:0007283">
    <property type="term" value="P:spermatogenesis"/>
    <property type="evidence" value="ECO:0007669"/>
    <property type="project" value="UniProtKB-KW"/>
</dbReference>
<dbReference type="GO" id="GO:0000922">
    <property type="term" value="C:spindle pole"/>
    <property type="evidence" value="ECO:0007669"/>
    <property type="project" value="UniProtKB-SubCell"/>
</dbReference>
<evidence type="ECO:0000313" key="21">
    <source>
        <dbReference type="Proteomes" id="UP000527355"/>
    </source>
</evidence>
<sequence>MGQYIWDLGPWWPGTQWSVSPLGTGPPCPFQGAHDCVCSLQRLLLLLQDKDKEVEELLQEIQCEKAQAKTASELSKSMESMRGHLQAQLRSKEAENSRLCMQIKNLERSGNQHKAEVEAIMEQLKELKQKGDRDKESLKKAIRAQKERAEKSEEYAEQLHVQLADKDLYVAEALSTLESWRTRYNQVVKDKGDLELEIIVLNEYVCVGRGSAGRLREVGVWVGGAWRPEAVTSLTGLTFGLLRSRVALDRDVGSPEVGFLVGPQVLVPAPVPAVLPPKQSWGQASLLTEAWA</sequence>
<keyword evidence="6" id="KW-0963">Cytoplasm</keyword>
<protein>
    <recommendedName>
        <fullName evidence="16">Outer dense fiber protein 2</fullName>
    </recommendedName>
    <alternativeName>
        <fullName evidence="17">Cenexin</fullName>
    </alternativeName>
    <alternativeName>
        <fullName evidence="18">Outer dense fiber of sperm tails protein 2</fullName>
    </alternativeName>
</protein>
<dbReference type="Proteomes" id="UP000527355">
    <property type="component" value="Unassembled WGS sequence"/>
</dbReference>
<keyword evidence="9" id="KW-0282">Flagellum</keyword>
<evidence type="ECO:0000256" key="13">
    <source>
        <dbReference type="ARBA" id="ARBA00023212"/>
    </source>
</evidence>
<evidence type="ECO:0000256" key="5">
    <source>
        <dbReference type="ARBA" id="ARBA00022473"/>
    </source>
</evidence>
<evidence type="ECO:0000256" key="15">
    <source>
        <dbReference type="ARBA" id="ARBA00037601"/>
    </source>
</evidence>
<evidence type="ECO:0000256" key="18">
    <source>
        <dbReference type="ARBA" id="ARBA00043200"/>
    </source>
</evidence>
<dbReference type="GO" id="GO:0005813">
    <property type="term" value="C:centrosome"/>
    <property type="evidence" value="ECO:0007669"/>
    <property type="project" value="TreeGrafter"/>
</dbReference>
<evidence type="ECO:0000256" key="6">
    <source>
        <dbReference type="ARBA" id="ARBA00022490"/>
    </source>
</evidence>
<evidence type="ECO:0000313" key="20">
    <source>
        <dbReference type="EMBL" id="KAF6315089.1"/>
    </source>
</evidence>
<dbReference type="PANTHER" id="PTHR23162">
    <property type="entry name" value="OUTER DENSE FIBER OF SPERM TAILS 2"/>
    <property type="match status" value="1"/>
</dbReference>
<organism evidence="20 21">
    <name type="scientific">Myotis myotis</name>
    <name type="common">Greater mouse-eared bat</name>
    <name type="synonym">Vespertilio myotis</name>
    <dbReference type="NCBI Taxonomy" id="51298"/>
    <lineage>
        <taxon>Eukaryota</taxon>
        <taxon>Metazoa</taxon>
        <taxon>Chordata</taxon>
        <taxon>Craniata</taxon>
        <taxon>Vertebrata</taxon>
        <taxon>Euteleostomi</taxon>
        <taxon>Mammalia</taxon>
        <taxon>Eutheria</taxon>
        <taxon>Laurasiatheria</taxon>
        <taxon>Chiroptera</taxon>
        <taxon>Yangochiroptera</taxon>
        <taxon>Vespertilionidae</taxon>
        <taxon>Myotis</taxon>
    </lineage>
</organism>
<accession>A0A7J7UQ96</accession>
<keyword evidence="13" id="KW-0206">Cytoskeleton</keyword>
<evidence type="ECO:0000256" key="14">
    <source>
        <dbReference type="ARBA" id="ARBA00023273"/>
    </source>
</evidence>
<evidence type="ECO:0000256" key="10">
    <source>
        <dbReference type="ARBA" id="ARBA00022871"/>
    </source>
</evidence>
<dbReference type="PANTHER" id="PTHR23162:SF8">
    <property type="entry name" value="OUTER DENSE FIBER PROTEIN 2"/>
    <property type="match status" value="1"/>
</dbReference>
<dbReference type="EMBL" id="JABWUV010000012">
    <property type="protein sequence ID" value="KAF6315089.1"/>
    <property type="molecule type" value="Genomic_DNA"/>
</dbReference>
<dbReference type="GO" id="GO:1902017">
    <property type="term" value="P:regulation of cilium assembly"/>
    <property type="evidence" value="ECO:0007669"/>
    <property type="project" value="TreeGrafter"/>
</dbReference>
<keyword evidence="10" id="KW-0744">Spermatogenesis</keyword>
<evidence type="ECO:0000256" key="1">
    <source>
        <dbReference type="ARBA" id="ARBA00004114"/>
    </source>
</evidence>
<comment type="function">
    <text evidence="15">Seems to be a major component of sperm tail outer dense fibers (ODF). ODFs are filamentous structures located on the outside of the axoneme in the midpiece and principal piece of the mammalian sperm tail and may help to maintain the passive elastic structures and elastic recoil of the sperm tail. May have a modulating influence on sperm motility. Functions as a general scaffold protein that is specifically localized at the distal/subdistal appendages of mother centrioles. Component of the centrosome matrix required for the localization of PLK1 and NIN to the centrosomes. Required for the formation and/or maintenance of normal CETN1 assembly.</text>
</comment>
<dbReference type="InterPro" id="IPR026099">
    <property type="entry name" value="Odf2-rel"/>
</dbReference>
<evidence type="ECO:0000256" key="4">
    <source>
        <dbReference type="ARBA" id="ARBA00009316"/>
    </source>
</evidence>
<keyword evidence="7" id="KW-0493">Microtubule</keyword>
<feature type="coiled-coil region" evidence="19">
    <location>
        <begin position="40"/>
        <end position="155"/>
    </location>
</feature>
<dbReference type="GO" id="GO:0005814">
    <property type="term" value="C:centriole"/>
    <property type="evidence" value="ECO:0007669"/>
    <property type="project" value="UniProtKB-SubCell"/>
</dbReference>
<evidence type="ECO:0000256" key="8">
    <source>
        <dbReference type="ARBA" id="ARBA00022782"/>
    </source>
</evidence>
<evidence type="ECO:0000256" key="9">
    <source>
        <dbReference type="ARBA" id="ARBA00022846"/>
    </source>
</evidence>
<dbReference type="AlphaFoldDB" id="A0A7J7UQ96"/>
<evidence type="ECO:0000256" key="19">
    <source>
        <dbReference type="SAM" id="Coils"/>
    </source>
</evidence>
<keyword evidence="11 19" id="KW-0175">Coiled coil</keyword>
<evidence type="ECO:0000256" key="3">
    <source>
        <dbReference type="ARBA" id="ARBA00004647"/>
    </source>
</evidence>
<keyword evidence="8" id="KW-0221">Differentiation</keyword>
<keyword evidence="5" id="KW-0217">Developmental protein</keyword>
<keyword evidence="21" id="KW-1185">Reference proteome</keyword>
<comment type="similarity">
    <text evidence="4">Belongs to the ODF2 family.</text>
</comment>